<dbReference type="STRING" id="479431.Namu_0204"/>
<accession>C8XJV4</accession>
<feature type="domain" description="THIF-type NAD/FAD binding fold" evidence="1">
    <location>
        <begin position="87"/>
        <end position="222"/>
    </location>
</feature>
<evidence type="ECO:0000259" key="1">
    <source>
        <dbReference type="Pfam" id="PF00899"/>
    </source>
</evidence>
<dbReference type="InterPro" id="IPR000594">
    <property type="entry name" value="ThiF_NAD_FAD-bd"/>
</dbReference>
<dbReference type="OrthoDB" id="5149792at2"/>
<dbReference type="GO" id="GO:0061503">
    <property type="term" value="F:tRNA threonylcarbamoyladenosine dehydratase"/>
    <property type="evidence" value="ECO:0007669"/>
    <property type="project" value="TreeGrafter"/>
</dbReference>
<sequence>MPIPESPAFSAVIFDRRDPAQSQEIDRLIASGITLRDAVVPTDDLRRLRPALTDDELDEPPRWAYFAWQHSIVRILGPGLYRRVRLDRNRIKITGDEQERLSSRRIGIAGLSSGYSIALALVLEGLCGHLRLADFDTLELSNLNRVPLGLFEVGVNKAVAAARRISELDPYLSLEVLTDGVTATNADEFIDGLDMLLEQCDSFDMKVVLRDSARRQRVPVVMQTNDRGLLDVERFDLEPDRPLFHGLVDVDALTDVAELTPEQKTPLLLKIIDARQMSDRGAASLIELGRTVGQWPQLGSETLFGAAMVAAVARRIGLGRPLPSGRLRTDPDDLLALLAEPTPDPVPPGPAAPAELRPDADPLTTILHAASRAPSGGNTQPWRFRAGAARLIIEPAPTPSRMDVAGRGSLVAAGAAAFNARVAAAARGTLGPWHIHADQSPVNVEIDLTEGGFDPDLAALYQPMVARTANRSPGRRRELAAPVVAALTAAAAAEGAVLRLISDLPRLRALGEVLGEADRIRFLSGGLRQDMLDELSRPGLDRPDIGIDVRTLGLGAATSLLDLVARPPVMQTLRSLSGGSMFRDMTAARVTSASAVGVVVIDGDRVEDYVRGGAAMERVWIAATTAGLGVVPLSPAFLYARTPADLATLAPDSTGELADLQGRMNEIVGIAESQAPVLIMRFVHDPQEAPRSLRRPLSEVVISSENTVGTN</sequence>
<dbReference type="AlphaFoldDB" id="C8XJV4"/>
<evidence type="ECO:0000313" key="2">
    <source>
        <dbReference type="EMBL" id="ACV76637.1"/>
    </source>
</evidence>
<keyword evidence="3" id="KW-1185">Reference proteome</keyword>
<name>C8XJV4_NAKMY</name>
<dbReference type="Gene3D" id="3.40.50.720">
    <property type="entry name" value="NAD(P)-binding Rossmann-like Domain"/>
    <property type="match status" value="1"/>
</dbReference>
<dbReference type="eggNOG" id="COG0778">
    <property type="taxonomic scope" value="Bacteria"/>
</dbReference>
<evidence type="ECO:0000313" key="3">
    <source>
        <dbReference type="Proteomes" id="UP000002218"/>
    </source>
</evidence>
<protein>
    <submittedName>
        <fullName evidence="2">UBA/THIF-type NAD/FAD binding protein</fullName>
    </submittedName>
</protein>
<dbReference type="InterPro" id="IPR000415">
    <property type="entry name" value="Nitroreductase-like"/>
</dbReference>
<dbReference type="SUPFAM" id="SSF55469">
    <property type="entry name" value="FMN-dependent nitroreductase-like"/>
    <property type="match status" value="1"/>
</dbReference>
<dbReference type="NCBIfam" id="NF005901">
    <property type="entry name" value="PRK07877.1"/>
    <property type="match status" value="1"/>
</dbReference>
<dbReference type="SUPFAM" id="SSF69572">
    <property type="entry name" value="Activating enzymes of the ubiquitin-like proteins"/>
    <property type="match status" value="1"/>
</dbReference>
<proteinExistence type="predicted"/>
<reference evidence="2 3" key="2">
    <citation type="journal article" date="2010" name="Stand. Genomic Sci.">
        <title>Complete genome sequence of Nakamurella multipartita type strain (Y-104).</title>
        <authorList>
            <person name="Tice H."/>
            <person name="Mayilraj S."/>
            <person name="Sims D."/>
            <person name="Lapidus A."/>
            <person name="Nolan M."/>
            <person name="Lucas S."/>
            <person name="Glavina Del Rio T."/>
            <person name="Copeland A."/>
            <person name="Cheng J.F."/>
            <person name="Meincke L."/>
            <person name="Bruce D."/>
            <person name="Goodwin L."/>
            <person name="Pitluck S."/>
            <person name="Ivanova N."/>
            <person name="Mavromatis K."/>
            <person name="Ovchinnikova G."/>
            <person name="Pati A."/>
            <person name="Chen A."/>
            <person name="Palaniappan K."/>
            <person name="Land M."/>
            <person name="Hauser L."/>
            <person name="Chang Y.J."/>
            <person name="Jeffries C.D."/>
            <person name="Detter J.C."/>
            <person name="Brettin T."/>
            <person name="Rohde M."/>
            <person name="Goker M."/>
            <person name="Bristow J."/>
            <person name="Eisen J.A."/>
            <person name="Markowitz V."/>
            <person name="Hugenholtz P."/>
            <person name="Kyrpides N.C."/>
            <person name="Klenk H.P."/>
            <person name="Chen F."/>
        </authorList>
    </citation>
    <scope>NUCLEOTIDE SEQUENCE [LARGE SCALE GENOMIC DNA]</scope>
    <source>
        <strain evidence="3">ATCC 700099 / DSM 44233 / CIP 104796 / JCM 9543 / NBRC 105858 / Y-104</strain>
    </source>
</reference>
<gene>
    <name evidence="2" type="ordered locus">Namu_0204</name>
</gene>
<dbReference type="CDD" id="cd01483">
    <property type="entry name" value="E1_enzyme_family"/>
    <property type="match status" value="1"/>
</dbReference>
<dbReference type="RefSeq" id="WP_012814112.1">
    <property type="nucleotide sequence ID" value="NC_013235.1"/>
</dbReference>
<reference evidence="3" key="1">
    <citation type="submission" date="2009-09" db="EMBL/GenBank/DDBJ databases">
        <title>The complete genome of Nakamurella multipartita DSM 44233.</title>
        <authorList>
            <consortium name="US DOE Joint Genome Institute (JGI-PGF)"/>
            <person name="Lucas S."/>
            <person name="Copeland A."/>
            <person name="Lapidus A."/>
            <person name="Glavina del Rio T."/>
            <person name="Dalin E."/>
            <person name="Tice H."/>
            <person name="Bruce D."/>
            <person name="Goodwin L."/>
            <person name="Pitluck S."/>
            <person name="Kyrpides N."/>
            <person name="Mavromatis K."/>
            <person name="Ivanova N."/>
            <person name="Ovchinnikova G."/>
            <person name="Sims D."/>
            <person name="Meincke L."/>
            <person name="Brettin T."/>
            <person name="Detter J.C."/>
            <person name="Han C."/>
            <person name="Larimer F."/>
            <person name="Land M."/>
            <person name="Hauser L."/>
            <person name="Markowitz V."/>
            <person name="Cheng J.-F."/>
            <person name="Hugenholtz P."/>
            <person name="Woyke T."/>
            <person name="Wu D."/>
            <person name="Klenk H.-P."/>
            <person name="Eisen J.A."/>
        </authorList>
    </citation>
    <scope>NUCLEOTIDE SEQUENCE [LARGE SCALE GENOMIC DNA]</scope>
    <source>
        <strain evidence="3">ATCC 700099 / DSM 44233 / CIP 104796 / JCM 9543 / NBRC 105858 / Y-104</strain>
    </source>
</reference>
<dbReference type="eggNOG" id="COG0476">
    <property type="taxonomic scope" value="Bacteria"/>
</dbReference>
<dbReference type="PANTHER" id="PTHR43267">
    <property type="entry name" value="TRNA THREONYLCARBAMOYLADENOSINE DEHYDRATASE"/>
    <property type="match status" value="1"/>
</dbReference>
<dbReference type="Pfam" id="PF00899">
    <property type="entry name" value="ThiF"/>
    <property type="match status" value="1"/>
</dbReference>
<dbReference type="GO" id="GO:0061504">
    <property type="term" value="P:cyclic threonylcarbamoyladenosine biosynthetic process"/>
    <property type="evidence" value="ECO:0007669"/>
    <property type="project" value="TreeGrafter"/>
</dbReference>
<dbReference type="Proteomes" id="UP000002218">
    <property type="component" value="Chromosome"/>
</dbReference>
<dbReference type="HOGENOM" id="CLU_020676_0_0_11"/>
<dbReference type="InParanoid" id="C8XJV4"/>
<dbReference type="EMBL" id="CP001737">
    <property type="protein sequence ID" value="ACV76637.1"/>
    <property type="molecule type" value="Genomic_DNA"/>
</dbReference>
<organism evidence="2 3">
    <name type="scientific">Nakamurella multipartita (strain ATCC 700099 / DSM 44233 / CIP 104796 / JCM 9543 / NBRC 105858 / Y-104)</name>
    <name type="common">Microsphaera multipartita</name>
    <dbReference type="NCBI Taxonomy" id="479431"/>
    <lineage>
        <taxon>Bacteria</taxon>
        <taxon>Bacillati</taxon>
        <taxon>Actinomycetota</taxon>
        <taxon>Actinomycetes</taxon>
        <taxon>Nakamurellales</taxon>
        <taxon>Nakamurellaceae</taxon>
        <taxon>Nakamurella</taxon>
    </lineage>
</organism>
<dbReference type="KEGG" id="nml:Namu_0204"/>
<dbReference type="GO" id="GO:0008641">
    <property type="term" value="F:ubiquitin-like modifier activating enzyme activity"/>
    <property type="evidence" value="ECO:0007669"/>
    <property type="project" value="InterPro"/>
</dbReference>
<dbReference type="PANTHER" id="PTHR43267:SF3">
    <property type="entry name" value="THIF PROTEIN"/>
    <property type="match status" value="1"/>
</dbReference>
<dbReference type="Gene3D" id="3.40.109.10">
    <property type="entry name" value="NADH Oxidase"/>
    <property type="match status" value="2"/>
</dbReference>
<dbReference type="InterPro" id="IPR035985">
    <property type="entry name" value="Ubiquitin-activating_enz"/>
</dbReference>
<dbReference type="InterPro" id="IPR045886">
    <property type="entry name" value="ThiF/MoeB/HesA"/>
</dbReference>
<dbReference type="GO" id="GO:0016491">
    <property type="term" value="F:oxidoreductase activity"/>
    <property type="evidence" value="ECO:0007669"/>
    <property type="project" value="InterPro"/>
</dbReference>